<keyword evidence="1 3" id="KW-0732">Signal</keyword>
<protein>
    <submittedName>
        <fullName evidence="6">Peptidoglycan-binding protein</fullName>
    </submittedName>
</protein>
<dbReference type="Pfam" id="PF01471">
    <property type="entry name" value="PG_binding_1"/>
    <property type="match status" value="2"/>
</dbReference>
<dbReference type="OrthoDB" id="9798935at2"/>
<evidence type="ECO:0000256" key="2">
    <source>
        <dbReference type="SAM" id="MobiDB-lite"/>
    </source>
</evidence>
<feature type="compositionally biased region" description="Acidic residues" evidence="2">
    <location>
        <begin position="185"/>
        <end position="217"/>
    </location>
</feature>
<dbReference type="InterPro" id="IPR002477">
    <property type="entry name" value="Peptidoglycan-bd-like"/>
</dbReference>
<feature type="region of interest" description="Disordered" evidence="2">
    <location>
        <begin position="175"/>
        <end position="238"/>
    </location>
</feature>
<dbReference type="Gene3D" id="1.10.101.10">
    <property type="entry name" value="PGBD-like superfamily/PGBD"/>
    <property type="match status" value="2"/>
</dbReference>
<comment type="caution">
    <text evidence="6">The sequence shown here is derived from an EMBL/GenBank/DDBJ whole genome shotgun (WGS) entry which is preliminary data.</text>
</comment>
<evidence type="ECO:0000259" key="4">
    <source>
        <dbReference type="Pfam" id="PF01471"/>
    </source>
</evidence>
<dbReference type="InterPro" id="IPR036908">
    <property type="entry name" value="RlpA-like_sf"/>
</dbReference>
<feature type="signal peptide" evidence="3">
    <location>
        <begin position="1"/>
        <end position="33"/>
    </location>
</feature>
<evidence type="ECO:0000256" key="3">
    <source>
        <dbReference type="SAM" id="SignalP"/>
    </source>
</evidence>
<reference evidence="6 7" key="1">
    <citation type="submission" date="2018-03" db="EMBL/GenBank/DDBJ databases">
        <title>Bacillus urumqiensis sp. nov., a moderately haloalkaliphilic bacterium isolated from a salt lake.</title>
        <authorList>
            <person name="Zhao B."/>
            <person name="Liao Z."/>
        </authorList>
    </citation>
    <scope>NUCLEOTIDE SEQUENCE [LARGE SCALE GENOMIC DNA]</scope>
    <source>
        <strain evidence="6 7">BZ-SZ-XJ18</strain>
    </source>
</reference>
<feature type="chain" id="PRO_5015182980" evidence="3">
    <location>
        <begin position="34"/>
        <end position="335"/>
    </location>
</feature>
<dbReference type="RefSeq" id="WP_105959983.1">
    <property type="nucleotide sequence ID" value="NZ_PVNS01000013.1"/>
</dbReference>
<feature type="domain" description="Peptidoglycan binding-like" evidence="4">
    <location>
        <begin position="114"/>
        <end position="170"/>
    </location>
</feature>
<evidence type="ECO:0000313" key="6">
    <source>
        <dbReference type="EMBL" id="PRO64683.1"/>
    </source>
</evidence>
<dbReference type="GO" id="GO:0019867">
    <property type="term" value="C:outer membrane"/>
    <property type="evidence" value="ECO:0007669"/>
    <property type="project" value="InterPro"/>
</dbReference>
<proteinExistence type="predicted"/>
<dbReference type="EMBL" id="PVNS01000013">
    <property type="protein sequence ID" value="PRO64683.1"/>
    <property type="molecule type" value="Genomic_DNA"/>
</dbReference>
<dbReference type="GO" id="GO:0009254">
    <property type="term" value="P:peptidoglycan turnover"/>
    <property type="evidence" value="ECO:0007669"/>
    <property type="project" value="InterPro"/>
</dbReference>
<dbReference type="InterPro" id="IPR051933">
    <property type="entry name" value="Resuscitation_pf_RpfB"/>
</dbReference>
<dbReference type="CDD" id="cd22786">
    <property type="entry name" value="DPBB_YuiC-like"/>
    <property type="match status" value="1"/>
</dbReference>
<evidence type="ECO:0000259" key="5">
    <source>
        <dbReference type="Pfam" id="PF06725"/>
    </source>
</evidence>
<evidence type="ECO:0000313" key="7">
    <source>
        <dbReference type="Proteomes" id="UP000243650"/>
    </source>
</evidence>
<evidence type="ECO:0000256" key="1">
    <source>
        <dbReference type="ARBA" id="ARBA00022729"/>
    </source>
</evidence>
<gene>
    <name evidence="6" type="ORF">C6I21_13330</name>
</gene>
<dbReference type="GO" id="GO:0004553">
    <property type="term" value="F:hydrolase activity, hydrolyzing O-glycosyl compounds"/>
    <property type="evidence" value="ECO:0007669"/>
    <property type="project" value="InterPro"/>
</dbReference>
<feature type="compositionally biased region" description="Low complexity" evidence="2">
    <location>
        <begin position="218"/>
        <end position="235"/>
    </location>
</feature>
<dbReference type="PANTHER" id="PTHR39160">
    <property type="entry name" value="CELL WALL-BINDING PROTEIN YOCH"/>
    <property type="match status" value="1"/>
</dbReference>
<dbReference type="Pfam" id="PF06725">
    <property type="entry name" value="3D"/>
    <property type="match status" value="1"/>
</dbReference>
<sequence>MNKFRTLKSIKQLGITAAAAGAILFVGGTAAGAEENNSFGDDLLTEGTVSQDVVELEELLSGAGVFDGEVNSTYGADTSAAVRTYQESNGLMTDGIAGVQTLGALSELERGDSGYLVEELQSELADLGYYSFDVDGIFGPITEEAVVSFQQSQGLNGQSGIAGAETFAALLNPGQASAAQPAEAPAEEAAEPAQEEAPAEEPAEEPVEEPAQEEEVQAAETTEASEPAQEEPAPSNEVEGTTLNMEATAYTANCTGCTGVTYTGIDLNANPNQKVVAVDPDVIPLGSTVHVEGYGTAVAGDIGGAINGNRIDLYMQSQGEAVDFGRRNVQVTVID</sequence>
<dbReference type="PANTHER" id="PTHR39160:SF6">
    <property type="entry name" value="CELL WALL-BINDING PROTEIN YOCH"/>
    <property type="match status" value="1"/>
</dbReference>
<keyword evidence="7" id="KW-1185">Reference proteome</keyword>
<name>A0A2P6MEJ2_ALKUR</name>
<dbReference type="Proteomes" id="UP000243650">
    <property type="component" value="Unassembled WGS sequence"/>
</dbReference>
<dbReference type="InterPro" id="IPR010611">
    <property type="entry name" value="3D_dom"/>
</dbReference>
<feature type="domain" description="3D" evidence="5">
    <location>
        <begin position="274"/>
        <end position="334"/>
    </location>
</feature>
<organism evidence="6 7">
    <name type="scientific">Alkalicoccus urumqiensis</name>
    <name type="common">Bacillus urumqiensis</name>
    <dbReference type="NCBI Taxonomy" id="1548213"/>
    <lineage>
        <taxon>Bacteria</taxon>
        <taxon>Bacillati</taxon>
        <taxon>Bacillota</taxon>
        <taxon>Bacilli</taxon>
        <taxon>Bacillales</taxon>
        <taxon>Bacillaceae</taxon>
        <taxon>Alkalicoccus</taxon>
    </lineage>
</organism>
<feature type="compositionally biased region" description="Low complexity" evidence="2">
    <location>
        <begin position="175"/>
        <end position="184"/>
    </location>
</feature>
<feature type="domain" description="Peptidoglycan binding-like" evidence="4">
    <location>
        <begin position="50"/>
        <end position="105"/>
    </location>
</feature>
<accession>A0A2P6MEJ2</accession>
<dbReference type="InterPro" id="IPR036365">
    <property type="entry name" value="PGBD-like_sf"/>
</dbReference>
<dbReference type="SUPFAM" id="SSF47090">
    <property type="entry name" value="PGBD-like"/>
    <property type="match status" value="2"/>
</dbReference>
<dbReference type="AlphaFoldDB" id="A0A2P6MEJ2"/>
<dbReference type="SUPFAM" id="SSF50685">
    <property type="entry name" value="Barwin-like endoglucanases"/>
    <property type="match status" value="1"/>
</dbReference>
<dbReference type="InterPro" id="IPR036366">
    <property type="entry name" value="PGBDSf"/>
</dbReference>